<evidence type="ECO:0000256" key="1">
    <source>
        <dbReference type="ARBA" id="ARBA00004383"/>
    </source>
</evidence>
<dbReference type="AlphaFoldDB" id="I4VWC6"/>
<dbReference type="STRING" id="1163407.UU7_13463"/>
<keyword evidence="7" id="KW-0653">Protein transport</keyword>
<evidence type="ECO:0000256" key="3">
    <source>
        <dbReference type="ARBA" id="ARBA00022448"/>
    </source>
</evidence>
<dbReference type="eggNOG" id="COG0810">
    <property type="taxonomic scope" value="Bacteria"/>
</dbReference>
<comment type="similarity">
    <text evidence="2">Belongs to the TonB family.</text>
</comment>
<dbReference type="NCBIfam" id="TIGR01352">
    <property type="entry name" value="tonB_Cterm"/>
    <property type="match status" value="1"/>
</dbReference>
<evidence type="ECO:0000259" key="10">
    <source>
        <dbReference type="Pfam" id="PF03544"/>
    </source>
</evidence>
<keyword evidence="3" id="KW-0813">Transport</keyword>
<evidence type="ECO:0000256" key="7">
    <source>
        <dbReference type="ARBA" id="ARBA00022927"/>
    </source>
</evidence>
<reference evidence="11 12" key="1">
    <citation type="journal article" date="2012" name="J. Bacteriol.">
        <title>Genome sequences for six rhodanobacter strains, isolated from soils and the terrestrial subsurface, with variable denitrification capabilities.</title>
        <authorList>
            <person name="Kostka J.E."/>
            <person name="Green S.J."/>
            <person name="Rishishwar L."/>
            <person name="Prakash O."/>
            <person name="Katz L.S."/>
            <person name="Marino-Ramirez L."/>
            <person name="Jordan I.K."/>
            <person name="Munk C."/>
            <person name="Ivanova N."/>
            <person name="Mikhailova N."/>
            <person name="Watson D.B."/>
            <person name="Brown S.D."/>
            <person name="Palumbo A.V."/>
            <person name="Brooks S.C."/>
        </authorList>
    </citation>
    <scope>NUCLEOTIDE SEQUENCE [LARGE SCALE GENOMIC DNA]</scope>
    <source>
        <strain evidence="11 12">B39</strain>
    </source>
</reference>
<comment type="caution">
    <text evidence="11">The sequence shown here is derived from an EMBL/GenBank/DDBJ whole genome shotgun (WGS) entry which is preliminary data.</text>
</comment>
<organism evidence="11 12">
    <name type="scientific">Rhodanobacter spathiphylli B39</name>
    <dbReference type="NCBI Taxonomy" id="1163407"/>
    <lineage>
        <taxon>Bacteria</taxon>
        <taxon>Pseudomonadati</taxon>
        <taxon>Pseudomonadota</taxon>
        <taxon>Gammaproteobacteria</taxon>
        <taxon>Lysobacterales</taxon>
        <taxon>Rhodanobacteraceae</taxon>
        <taxon>Rhodanobacter</taxon>
    </lineage>
</organism>
<dbReference type="GO" id="GO:0005886">
    <property type="term" value="C:plasma membrane"/>
    <property type="evidence" value="ECO:0007669"/>
    <property type="project" value="UniProtKB-SubCell"/>
</dbReference>
<keyword evidence="8" id="KW-1133">Transmembrane helix</keyword>
<keyword evidence="5" id="KW-0997">Cell inner membrane</keyword>
<dbReference type="InterPro" id="IPR051045">
    <property type="entry name" value="TonB-dependent_transducer"/>
</dbReference>
<evidence type="ECO:0000313" key="12">
    <source>
        <dbReference type="Proteomes" id="UP000003226"/>
    </source>
</evidence>
<dbReference type="EMBL" id="AJXT01000043">
    <property type="protein sequence ID" value="EIL91517.1"/>
    <property type="molecule type" value="Genomic_DNA"/>
</dbReference>
<evidence type="ECO:0000256" key="9">
    <source>
        <dbReference type="ARBA" id="ARBA00023136"/>
    </source>
</evidence>
<sequence length="270" mass="29281">MFPAIAIVKAGMCMKGKFAVVLLIATLSTPCPFQRVSAEQPAAREWRAEVALDVDQAGQVVAVELPDTIPDVLATSAREVISRWRFKPVLVDGHAVSARTYARVKVQVVKREAGTFGVQVVYSSNGPRVKPSVTPYYPLRETNHGEGSLLMEATVKPDGRIEDIKVVESHFSGPRKGLFSRSAEQAVKQWQADPEYVDGRPVATRIQLPMKFCLGRDGGCKERVQPLKLLRHAETDLALSSQPLGEAVALDSPLQPSAISADGQPLSTGN</sequence>
<dbReference type="InterPro" id="IPR006260">
    <property type="entry name" value="TonB/TolA_C"/>
</dbReference>
<dbReference type="PANTHER" id="PTHR33446">
    <property type="entry name" value="PROTEIN TONB-RELATED"/>
    <property type="match status" value="1"/>
</dbReference>
<comment type="subcellular location">
    <subcellularLocation>
        <location evidence="1">Cell inner membrane</location>
        <topology evidence="1">Single-pass membrane protein</topology>
        <orientation evidence="1">Periplasmic side</orientation>
    </subcellularLocation>
</comment>
<evidence type="ECO:0000313" key="11">
    <source>
        <dbReference type="EMBL" id="EIL91517.1"/>
    </source>
</evidence>
<evidence type="ECO:0000256" key="8">
    <source>
        <dbReference type="ARBA" id="ARBA00022989"/>
    </source>
</evidence>
<gene>
    <name evidence="11" type="ORF">UU7_13463</name>
</gene>
<dbReference type="SUPFAM" id="SSF74653">
    <property type="entry name" value="TolA/TonB C-terminal domain"/>
    <property type="match status" value="2"/>
</dbReference>
<evidence type="ECO:0000256" key="6">
    <source>
        <dbReference type="ARBA" id="ARBA00022692"/>
    </source>
</evidence>
<dbReference type="PATRIC" id="fig|1163407.3.peg.2713"/>
<dbReference type="Gene3D" id="3.30.1150.10">
    <property type="match status" value="2"/>
</dbReference>
<keyword evidence="9" id="KW-0472">Membrane</keyword>
<evidence type="ECO:0000256" key="4">
    <source>
        <dbReference type="ARBA" id="ARBA00022475"/>
    </source>
</evidence>
<dbReference type="InterPro" id="IPR037682">
    <property type="entry name" value="TonB_C"/>
</dbReference>
<dbReference type="Proteomes" id="UP000003226">
    <property type="component" value="Unassembled WGS sequence"/>
</dbReference>
<dbReference type="Pfam" id="PF03544">
    <property type="entry name" value="TonB_C"/>
    <property type="match status" value="1"/>
</dbReference>
<name>I4VWC6_9GAMM</name>
<evidence type="ECO:0000256" key="2">
    <source>
        <dbReference type="ARBA" id="ARBA00006555"/>
    </source>
</evidence>
<feature type="domain" description="TonB C-terminal" evidence="10">
    <location>
        <begin position="135"/>
        <end position="212"/>
    </location>
</feature>
<evidence type="ECO:0000256" key="5">
    <source>
        <dbReference type="ARBA" id="ARBA00022519"/>
    </source>
</evidence>
<proteinExistence type="inferred from homology"/>
<keyword evidence="4" id="KW-1003">Cell membrane</keyword>
<keyword evidence="6" id="KW-0812">Transmembrane</keyword>
<dbReference type="GO" id="GO:0055085">
    <property type="term" value="P:transmembrane transport"/>
    <property type="evidence" value="ECO:0007669"/>
    <property type="project" value="InterPro"/>
</dbReference>
<keyword evidence="12" id="KW-1185">Reference proteome</keyword>
<dbReference type="OrthoDB" id="5959573at2"/>
<dbReference type="RefSeq" id="WP_007809161.1">
    <property type="nucleotide sequence ID" value="NZ_AJXT01000043.1"/>
</dbReference>
<protein>
    <submittedName>
        <fullName evidence="11">TonB family protein</fullName>
    </submittedName>
</protein>
<accession>I4VWC6</accession>
<dbReference type="GO" id="GO:0015031">
    <property type="term" value="P:protein transport"/>
    <property type="evidence" value="ECO:0007669"/>
    <property type="project" value="UniProtKB-KW"/>
</dbReference>